<dbReference type="EMBL" id="FNDX01000001">
    <property type="protein sequence ID" value="SDH82303.1"/>
    <property type="molecule type" value="Genomic_DNA"/>
</dbReference>
<dbReference type="AlphaFoldDB" id="A0A1G8FJG5"/>
<evidence type="ECO:0000313" key="1">
    <source>
        <dbReference type="EMBL" id="SDH82303.1"/>
    </source>
</evidence>
<name>A0A1G8FJG5_9BACL</name>
<reference evidence="2" key="1">
    <citation type="submission" date="2016-10" db="EMBL/GenBank/DDBJ databases">
        <authorList>
            <person name="Varghese N."/>
            <person name="Submissions S."/>
        </authorList>
    </citation>
    <scope>NUCLEOTIDE SEQUENCE [LARGE SCALE GENOMIC DNA]</scope>
    <source>
        <strain evidence="2">CGMCC 1.11012</strain>
    </source>
</reference>
<gene>
    <name evidence="1" type="ORF">SAMN05216192_101261</name>
</gene>
<sequence length="138" mass="15402">MINNRLSRIELFAFSSRPSFMHHSEPYGCWYGVLKLTCGQQICYSDCVLCAGDHGVDLIKWGSFLKGICHCTIEEAADYVRLHGREWNADQLILLKTALDSMFISTGHIPMKSGDGADSYLNPATLITEAVSYYSLLS</sequence>
<evidence type="ECO:0000313" key="2">
    <source>
        <dbReference type="Proteomes" id="UP000199050"/>
    </source>
</evidence>
<dbReference type="OrthoDB" id="2611783at2"/>
<organism evidence="1 2">
    <name type="scientific">Paenibacillus typhae</name>
    <dbReference type="NCBI Taxonomy" id="1174501"/>
    <lineage>
        <taxon>Bacteria</taxon>
        <taxon>Bacillati</taxon>
        <taxon>Bacillota</taxon>
        <taxon>Bacilli</taxon>
        <taxon>Bacillales</taxon>
        <taxon>Paenibacillaceae</taxon>
        <taxon>Paenibacillus</taxon>
    </lineage>
</organism>
<keyword evidence="2" id="KW-1185">Reference proteome</keyword>
<dbReference type="RefSeq" id="WP_090711398.1">
    <property type="nucleotide sequence ID" value="NZ_CBCSKY010000007.1"/>
</dbReference>
<dbReference type="STRING" id="1174501.SAMN05216192_101261"/>
<accession>A0A1G8FJG5</accession>
<protein>
    <submittedName>
        <fullName evidence="1">Uncharacterized protein</fullName>
    </submittedName>
</protein>
<dbReference type="Proteomes" id="UP000199050">
    <property type="component" value="Unassembled WGS sequence"/>
</dbReference>
<proteinExistence type="predicted"/>